<dbReference type="Proteomes" id="UP000078046">
    <property type="component" value="Unassembled WGS sequence"/>
</dbReference>
<dbReference type="InterPro" id="IPR000175">
    <property type="entry name" value="Na/ntran_symport"/>
</dbReference>
<dbReference type="GO" id="GO:0090493">
    <property type="term" value="P:catecholamine uptake"/>
    <property type="evidence" value="ECO:0007669"/>
    <property type="project" value="UniProtKB-ARBA"/>
</dbReference>
<proteinExistence type="inferred from homology"/>
<evidence type="ECO:0000313" key="16">
    <source>
        <dbReference type="EMBL" id="OAF65095.1"/>
    </source>
</evidence>
<dbReference type="PANTHER" id="PTHR11616:SF320">
    <property type="entry name" value="SODIUM-DEPENDENT NORADRENALINE TRANSPORTER"/>
    <property type="match status" value="1"/>
</dbReference>
<feature type="transmembrane region" description="Helical" evidence="15">
    <location>
        <begin position="302"/>
        <end position="321"/>
    </location>
</feature>
<dbReference type="PANTHER" id="PTHR11616">
    <property type="entry name" value="SODIUM/CHLORIDE DEPENDENT TRANSPORTER"/>
    <property type="match status" value="1"/>
</dbReference>
<gene>
    <name evidence="16" type="ORF">A3Q56_07196</name>
</gene>
<dbReference type="GO" id="GO:0006836">
    <property type="term" value="P:neurotransmitter transport"/>
    <property type="evidence" value="ECO:0007669"/>
    <property type="project" value="UniProtKB-KW"/>
</dbReference>
<feature type="transmembrane region" description="Helical" evidence="15">
    <location>
        <begin position="333"/>
        <end position="351"/>
    </location>
</feature>
<keyword evidence="10 15" id="KW-0472">Membrane</keyword>
<dbReference type="EMBL" id="LWCA01001451">
    <property type="protein sequence ID" value="OAF65095.1"/>
    <property type="molecule type" value="Genomic_DNA"/>
</dbReference>
<name>A0A177ASY1_9BILA</name>
<dbReference type="OrthoDB" id="6581954at2759"/>
<keyword evidence="11" id="KW-1015">Disulfide bond</keyword>
<keyword evidence="4 14" id="KW-0812">Transmembrane</keyword>
<dbReference type="PROSITE" id="PS00610">
    <property type="entry name" value="NA_NEUROTRAN_SYMP_1"/>
    <property type="match status" value="1"/>
</dbReference>
<evidence type="ECO:0000313" key="17">
    <source>
        <dbReference type="Proteomes" id="UP000078046"/>
    </source>
</evidence>
<evidence type="ECO:0000256" key="15">
    <source>
        <dbReference type="SAM" id="Phobius"/>
    </source>
</evidence>
<evidence type="ECO:0000256" key="5">
    <source>
        <dbReference type="ARBA" id="ARBA00022723"/>
    </source>
</evidence>
<feature type="binding site" evidence="13">
    <location>
        <position position="284"/>
    </location>
    <ligand>
        <name>Na(+)</name>
        <dbReference type="ChEBI" id="CHEBI:29101"/>
        <label>1</label>
    </ligand>
</feature>
<organism evidence="16 17">
    <name type="scientific">Intoshia linei</name>
    <dbReference type="NCBI Taxonomy" id="1819745"/>
    <lineage>
        <taxon>Eukaryota</taxon>
        <taxon>Metazoa</taxon>
        <taxon>Spiralia</taxon>
        <taxon>Lophotrochozoa</taxon>
        <taxon>Mesozoa</taxon>
        <taxon>Orthonectida</taxon>
        <taxon>Rhopaluridae</taxon>
        <taxon>Intoshia</taxon>
    </lineage>
</organism>
<dbReference type="Pfam" id="PF00209">
    <property type="entry name" value="SNF"/>
    <property type="match status" value="1"/>
</dbReference>
<dbReference type="InterPro" id="IPR037272">
    <property type="entry name" value="SNS_sf"/>
</dbReference>
<dbReference type="GO" id="GO:0008504">
    <property type="term" value="F:monoamine transmembrane transporter activity"/>
    <property type="evidence" value="ECO:0007669"/>
    <property type="project" value="UniProtKB-ARBA"/>
</dbReference>
<evidence type="ECO:0000256" key="7">
    <source>
        <dbReference type="ARBA" id="ARBA00022847"/>
    </source>
</evidence>
<dbReference type="SUPFAM" id="SSF161070">
    <property type="entry name" value="SNF-like"/>
    <property type="match status" value="1"/>
</dbReference>
<evidence type="ECO:0000256" key="10">
    <source>
        <dbReference type="ARBA" id="ARBA00023136"/>
    </source>
</evidence>
<comment type="caution">
    <text evidence="16">The sequence shown here is derived from an EMBL/GenBank/DDBJ whole genome shotgun (WGS) entry which is preliminary data.</text>
</comment>
<keyword evidence="8 15" id="KW-1133">Transmembrane helix</keyword>
<evidence type="ECO:0000256" key="12">
    <source>
        <dbReference type="ARBA" id="ARBA00023180"/>
    </source>
</evidence>
<dbReference type="GO" id="GO:0005886">
    <property type="term" value="C:plasma membrane"/>
    <property type="evidence" value="ECO:0007669"/>
    <property type="project" value="UniProtKB-SubCell"/>
</dbReference>
<keyword evidence="9 13" id="KW-0915">Sodium</keyword>
<accession>A0A177ASY1</accession>
<dbReference type="GO" id="GO:0006865">
    <property type="term" value="P:amino acid transport"/>
    <property type="evidence" value="ECO:0007669"/>
    <property type="project" value="TreeGrafter"/>
</dbReference>
<keyword evidence="12" id="KW-0325">Glycoprotein</keyword>
<comment type="similarity">
    <text evidence="14">Belongs to the sodium:neurotransmitter symporter (SNF) (TC 2.A.22) family.</text>
</comment>
<protein>
    <recommendedName>
        <fullName evidence="14">Transporter</fullName>
    </recommendedName>
</protein>
<dbReference type="GO" id="GO:0015378">
    <property type="term" value="F:sodium:chloride symporter activity"/>
    <property type="evidence" value="ECO:0007669"/>
    <property type="project" value="UniProtKB-ARBA"/>
</dbReference>
<feature type="transmembrane region" description="Helical" evidence="15">
    <location>
        <begin position="97"/>
        <end position="119"/>
    </location>
</feature>
<reference evidence="16 17" key="1">
    <citation type="submission" date="2016-04" db="EMBL/GenBank/DDBJ databases">
        <title>The genome of Intoshia linei affirms orthonectids as highly simplified spiralians.</title>
        <authorList>
            <person name="Mikhailov K.V."/>
            <person name="Slusarev G.S."/>
            <person name="Nikitin M.A."/>
            <person name="Logacheva M.D."/>
            <person name="Penin A."/>
            <person name="Aleoshin V."/>
            <person name="Panchin Y.V."/>
        </authorList>
    </citation>
    <scope>NUCLEOTIDE SEQUENCE [LARGE SCALE GENOMIC DNA]</scope>
    <source>
        <strain evidence="16">Intl2013</strain>
        <tissue evidence="16">Whole animal</tissue>
    </source>
</reference>
<evidence type="ECO:0000256" key="2">
    <source>
        <dbReference type="ARBA" id="ARBA00022448"/>
    </source>
</evidence>
<evidence type="ECO:0000256" key="9">
    <source>
        <dbReference type="ARBA" id="ARBA00023053"/>
    </source>
</evidence>
<feature type="transmembrane region" description="Helical" evidence="15">
    <location>
        <begin position="39"/>
        <end position="59"/>
    </location>
</feature>
<dbReference type="GO" id="GO:0046872">
    <property type="term" value="F:metal ion binding"/>
    <property type="evidence" value="ECO:0007669"/>
    <property type="project" value="UniProtKB-KW"/>
</dbReference>
<keyword evidence="2 14" id="KW-0813">Transport</keyword>
<feature type="binding site" evidence="13">
    <location>
        <position position="288"/>
    </location>
    <ligand>
        <name>Na(+)</name>
        <dbReference type="ChEBI" id="CHEBI:29101"/>
        <label>1</label>
    </ligand>
</feature>
<evidence type="ECO:0000256" key="1">
    <source>
        <dbReference type="ARBA" id="ARBA00004651"/>
    </source>
</evidence>
<feature type="transmembrane region" description="Helical" evidence="15">
    <location>
        <begin position="71"/>
        <end position="91"/>
    </location>
</feature>
<evidence type="ECO:0000256" key="3">
    <source>
        <dbReference type="ARBA" id="ARBA00022475"/>
    </source>
</evidence>
<evidence type="ECO:0000256" key="14">
    <source>
        <dbReference type="RuleBase" id="RU003732"/>
    </source>
</evidence>
<dbReference type="AlphaFoldDB" id="A0A177ASY1"/>
<evidence type="ECO:0000256" key="8">
    <source>
        <dbReference type="ARBA" id="ARBA00022989"/>
    </source>
</evidence>
<dbReference type="PROSITE" id="PS50267">
    <property type="entry name" value="NA_NEUROTRAN_SYMP_3"/>
    <property type="match status" value="1"/>
</dbReference>
<keyword evidence="5 13" id="KW-0479">Metal-binding</keyword>
<feature type="transmembrane region" description="Helical" evidence="15">
    <location>
        <begin position="273"/>
        <end position="290"/>
    </location>
</feature>
<sequence length="367" mass="41918">MVDYIPNTFSFRINAIKLLVALVFFIAVCFTATGPLAYGIILTLLLIGSTLAIVIKYVKDVNLGNWKLIELGINGVLMILFIPQLIVLFYYSYTSHIVAGIFAILIEIALGLAIFVILYKPVEDDAETYSSQYLYIKCEIRNLTFLIIIYNYLLKIKTGVIDMLETKKQHKSLPNLISHLDSDLSNTIHKIDSSANQINVDAKCIPKQDSLFHNPFSFIKCKFSKIKSSKLENSTRGWLLQSINQSQTNPEDVDFFDNTNQDSFNRDTWHKNIDYLLSTIGFAVDLANIWRFPYLCYKNGGGAFLIPYFLILIFVTFPIFVMETAIGQYTSRGIVGIWFTVPMFKAITYMYDNVFYDINLILFGSNR</sequence>
<keyword evidence="17" id="KW-1185">Reference proteome</keyword>
<evidence type="ECO:0000256" key="11">
    <source>
        <dbReference type="ARBA" id="ARBA00023157"/>
    </source>
</evidence>
<evidence type="ECO:0000256" key="13">
    <source>
        <dbReference type="PIRSR" id="PIRSR600175-1"/>
    </source>
</evidence>
<keyword evidence="3" id="KW-1003">Cell membrane</keyword>
<keyword evidence="7 14" id="KW-0769">Symport</keyword>
<keyword evidence="6" id="KW-0532">Neurotransmitter transport</keyword>
<evidence type="ECO:0000256" key="4">
    <source>
        <dbReference type="ARBA" id="ARBA00022692"/>
    </source>
</evidence>
<feature type="binding site" evidence="13">
    <location>
        <position position="281"/>
    </location>
    <ligand>
        <name>Na(+)</name>
        <dbReference type="ChEBI" id="CHEBI:29101"/>
        <label>1</label>
    </ligand>
</feature>
<evidence type="ECO:0000256" key="6">
    <source>
        <dbReference type="ARBA" id="ARBA00022775"/>
    </source>
</evidence>
<dbReference type="PRINTS" id="PR00176">
    <property type="entry name" value="NANEUSMPORT"/>
</dbReference>
<feature type="transmembrane region" description="Helical" evidence="15">
    <location>
        <begin position="15"/>
        <end position="33"/>
    </location>
</feature>
<comment type="subcellular location">
    <subcellularLocation>
        <location evidence="1">Cell membrane</location>
        <topology evidence="1">Multi-pass membrane protein</topology>
    </subcellularLocation>
</comment>
<feature type="binding site" evidence="13">
    <location>
        <position position="283"/>
    </location>
    <ligand>
        <name>Na(+)</name>
        <dbReference type="ChEBI" id="CHEBI:29101"/>
        <label>1</label>
    </ligand>
</feature>